<proteinExistence type="predicted"/>
<feature type="region of interest" description="Disordered" evidence="1">
    <location>
        <begin position="1"/>
        <end position="57"/>
    </location>
</feature>
<name>A0AA40C393_9PEZI</name>
<reference evidence="2" key="1">
    <citation type="submission" date="2023-06" db="EMBL/GenBank/DDBJ databases">
        <title>Genome-scale phylogeny and comparative genomics of the fungal order Sordariales.</title>
        <authorList>
            <consortium name="Lawrence Berkeley National Laboratory"/>
            <person name="Hensen N."/>
            <person name="Bonometti L."/>
            <person name="Westerberg I."/>
            <person name="Brannstrom I.O."/>
            <person name="Guillou S."/>
            <person name="Cros-Aarteil S."/>
            <person name="Calhoun S."/>
            <person name="Haridas S."/>
            <person name="Kuo A."/>
            <person name="Mondo S."/>
            <person name="Pangilinan J."/>
            <person name="Riley R."/>
            <person name="Labutti K."/>
            <person name="Andreopoulos B."/>
            <person name="Lipzen A."/>
            <person name="Chen C."/>
            <person name="Yanf M."/>
            <person name="Daum C."/>
            <person name="Ng V."/>
            <person name="Clum A."/>
            <person name="Steindorff A."/>
            <person name="Ohm R."/>
            <person name="Martin F."/>
            <person name="Silar P."/>
            <person name="Natvig D."/>
            <person name="Lalanne C."/>
            <person name="Gautier V."/>
            <person name="Ament-Velasquez S.L."/>
            <person name="Kruys A."/>
            <person name="Hutchinson M.I."/>
            <person name="Powell A.J."/>
            <person name="Barry K."/>
            <person name="Miller A.N."/>
            <person name="Grigoriev I.V."/>
            <person name="Debuchy R."/>
            <person name="Gladieux P."/>
            <person name="Thoren M.H."/>
            <person name="Johannesson H."/>
        </authorList>
    </citation>
    <scope>NUCLEOTIDE SEQUENCE</scope>
    <source>
        <strain evidence="2">CBS 606.72</strain>
    </source>
</reference>
<dbReference type="Proteomes" id="UP001175000">
    <property type="component" value="Unassembled WGS sequence"/>
</dbReference>
<sequence>MASSDRSGLRLRIKNPPCPGTVSRPYRAKTDAGRHPRHSRSKCTQGTNEHKTTSSRRRMHLPDARMRPNTIFNWRSQGACMRYFVTAPTCFGRHGFSFVTTHLSLRPLSFALAQLRETLLLSAFSHWEWLRQRRLPSACKRIRLGVLFGEISSPSSGESNPSGAGTYQSPAAVESEIQCLEFELAEWLLMERDGHIHHLRFSC</sequence>
<dbReference type="AlphaFoldDB" id="A0AA40C393"/>
<keyword evidence="3" id="KW-1185">Reference proteome</keyword>
<accession>A0AA40C393</accession>
<gene>
    <name evidence="2" type="ORF">B0T14DRAFT_176384</name>
</gene>
<evidence type="ECO:0000313" key="3">
    <source>
        <dbReference type="Proteomes" id="UP001175000"/>
    </source>
</evidence>
<evidence type="ECO:0000256" key="1">
    <source>
        <dbReference type="SAM" id="MobiDB-lite"/>
    </source>
</evidence>
<dbReference type="EMBL" id="JAULSU010000003">
    <property type="protein sequence ID" value="KAK0623420.1"/>
    <property type="molecule type" value="Genomic_DNA"/>
</dbReference>
<comment type="caution">
    <text evidence="2">The sequence shown here is derived from an EMBL/GenBank/DDBJ whole genome shotgun (WGS) entry which is preliminary data.</text>
</comment>
<evidence type="ECO:0000313" key="2">
    <source>
        <dbReference type="EMBL" id="KAK0623420.1"/>
    </source>
</evidence>
<organism evidence="2 3">
    <name type="scientific">Immersiella caudata</name>
    <dbReference type="NCBI Taxonomy" id="314043"/>
    <lineage>
        <taxon>Eukaryota</taxon>
        <taxon>Fungi</taxon>
        <taxon>Dikarya</taxon>
        <taxon>Ascomycota</taxon>
        <taxon>Pezizomycotina</taxon>
        <taxon>Sordariomycetes</taxon>
        <taxon>Sordariomycetidae</taxon>
        <taxon>Sordariales</taxon>
        <taxon>Lasiosphaeriaceae</taxon>
        <taxon>Immersiella</taxon>
    </lineage>
</organism>
<protein>
    <submittedName>
        <fullName evidence="2">Uncharacterized protein</fullName>
    </submittedName>
</protein>